<dbReference type="Pfam" id="PF02518">
    <property type="entry name" value="HATPase_c"/>
    <property type="match status" value="1"/>
</dbReference>
<proteinExistence type="predicted"/>
<evidence type="ECO:0000313" key="7">
    <source>
        <dbReference type="Proteomes" id="UP000367825"/>
    </source>
</evidence>
<keyword evidence="6" id="KW-0808">Transferase</keyword>
<dbReference type="Pfam" id="PF06580">
    <property type="entry name" value="His_kinase"/>
    <property type="match status" value="1"/>
</dbReference>
<feature type="compositionally biased region" description="Polar residues" evidence="2">
    <location>
        <begin position="1"/>
        <end position="12"/>
    </location>
</feature>
<dbReference type="InterPro" id="IPR010559">
    <property type="entry name" value="Sig_transdc_His_kin_internal"/>
</dbReference>
<keyword evidence="3" id="KW-0812">Transmembrane</keyword>
<feature type="domain" description="Histidine kinase/HSP90-like ATPase" evidence="4">
    <location>
        <begin position="276"/>
        <end position="386"/>
    </location>
</feature>
<dbReference type="GO" id="GO:0000155">
    <property type="term" value="F:phosphorelay sensor kinase activity"/>
    <property type="evidence" value="ECO:0007669"/>
    <property type="project" value="InterPro"/>
</dbReference>
<dbReference type="InterPro" id="IPR050640">
    <property type="entry name" value="Bact_2-comp_sensor_kinase"/>
</dbReference>
<feature type="region of interest" description="Disordered" evidence="2">
    <location>
        <begin position="1"/>
        <end position="21"/>
    </location>
</feature>
<feature type="domain" description="Signal transduction histidine kinase internal region" evidence="5">
    <location>
        <begin position="178"/>
        <end position="257"/>
    </location>
</feature>
<dbReference type="InterPro" id="IPR036890">
    <property type="entry name" value="HATPase_C_sf"/>
</dbReference>
<dbReference type="OrthoDB" id="2514702at2"/>
<keyword evidence="1" id="KW-0175">Coiled coil</keyword>
<keyword evidence="3" id="KW-1133">Transmembrane helix</keyword>
<dbReference type="AlphaFoldDB" id="A0A5E4VFG5"/>
<accession>A0A5E4VFG5</accession>
<dbReference type="PANTHER" id="PTHR34220:SF9">
    <property type="entry name" value="SIGNAL TRANSDUCTION HISTIDINE KINASE INTERNAL REGION DOMAIN-CONTAINING PROTEIN"/>
    <property type="match status" value="1"/>
</dbReference>
<feature type="transmembrane region" description="Helical" evidence="3">
    <location>
        <begin position="130"/>
        <end position="149"/>
    </location>
</feature>
<evidence type="ECO:0000259" key="4">
    <source>
        <dbReference type="Pfam" id="PF02518"/>
    </source>
</evidence>
<evidence type="ECO:0000313" key="6">
    <source>
        <dbReference type="EMBL" id="VVE10089.1"/>
    </source>
</evidence>
<feature type="transmembrane region" description="Helical" evidence="3">
    <location>
        <begin position="89"/>
        <end position="110"/>
    </location>
</feature>
<protein>
    <submittedName>
        <fullName evidence="6">Signal transduction histidine kinase</fullName>
    </submittedName>
</protein>
<dbReference type="SUPFAM" id="SSF55874">
    <property type="entry name" value="ATPase domain of HSP90 chaperone/DNA topoisomerase II/histidine kinase"/>
    <property type="match status" value="1"/>
</dbReference>
<organism evidence="6 7">
    <name type="scientific">Pandoraea nosoerga</name>
    <dbReference type="NCBI Taxonomy" id="2508296"/>
    <lineage>
        <taxon>Bacteria</taxon>
        <taxon>Pseudomonadati</taxon>
        <taxon>Pseudomonadota</taxon>
        <taxon>Betaproteobacteria</taxon>
        <taxon>Burkholderiales</taxon>
        <taxon>Burkholderiaceae</taxon>
        <taxon>Pandoraea</taxon>
    </lineage>
</organism>
<reference evidence="6 7" key="1">
    <citation type="submission" date="2019-08" db="EMBL/GenBank/DDBJ databases">
        <authorList>
            <person name="Peeters C."/>
        </authorList>
    </citation>
    <scope>NUCLEOTIDE SEQUENCE [LARGE SCALE GENOMIC DNA]</scope>
    <source>
        <strain evidence="6 7">LMG 31109</strain>
    </source>
</reference>
<evidence type="ECO:0000256" key="1">
    <source>
        <dbReference type="SAM" id="Coils"/>
    </source>
</evidence>
<evidence type="ECO:0000259" key="5">
    <source>
        <dbReference type="Pfam" id="PF06580"/>
    </source>
</evidence>
<feature type="coiled-coil region" evidence="1">
    <location>
        <begin position="154"/>
        <end position="186"/>
    </location>
</feature>
<dbReference type="Gene3D" id="3.30.565.10">
    <property type="entry name" value="Histidine kinase-like ATPase, C-terminal domain"/>
    <property type="match status" value="1"/>
</dbReference>
<keyword evidence="7" id="KW-1185">Reference proteome</keyword>
<evidence type="ECO:0000256" key="2">
    <source>
        <dbReference type="SAM" id="MobiDB-lite"/>
    </source>
</evidence>
<sequence length="404" mass="43024">MTMTTRRPQSVPSAALPERSPPRGPWLSFARELVGVLLLNTIIAVVLRLIGFGGTVWQNFVFSQCIGISIAVLIDGGRRVLWRRGAPPMAPFLLLVALGCVAGLAAGIALGTSLLGVPMAIWRPVNGHTVPIVLLIALLGTAIGTYNGWSRARLAQLREAAAQQALREAAAERQLVRARLQTLQAQLEPHFLFNVLANLDSLIATDPPRARELLGHLNRFVRASLAATRAESVTLADEFALIDALLAIDRIRFGERLRYRIDLPDDCRALRMPPMLVQPLVENAVKHGVEPLTEGATVSVSAQREPAADGGECIVLRVADDGAGFRTAGPGGAPPARTAARESARAGGVGLANIRERLRVLYGDAARLSLAEGVPRGAVATLRLPVGSPGSPTAQVFRPSECRA</sequence>
<keyword evidence="3" id="KW-0472">Membrane</keyword>
<dbReference type="EMBL" id="CABPSC010000009">
    <property type="protein sequence ID" value="VVE10089.1"/>
    <property type="molecule type" value="Genomic_DNA"/>
</dbReference>
<dbReference type="InterPro" id="IPR003594">
    <property type="entry name" value="HATPase_dom"/>
</dbReference>
<keyword evidence="6" id="KW-0418">Kinase</keyword>
<dbReference type="Proteomes" id="UP000367825">
    <property type="component" value="Unassembled WGS sequence"/>
</dbReference>
<gene>
    <name evidence="6" type="ORF">PNO31109_02581</name>
</gene>
<feature type="transmembrane region" description="Helical" evidence="3">
    <location>
        <begin position="29"/>
        <end position="50"/>
    </location>
</feature>
<dbReference type="GO" id="GO:0016020">
    <property type="term" value="C:membrane"/>
    <property type="evidence" value="ECO:0007669"/>
    <property type="project" value="InterPro"/>
</dbReference>
<name>A0A5E4VFG5_9BURK</name>
<dbReference type="PANTHER" id="PTHR34220">
    <property type="entry name" value="SENSOR HISTIDINE KINASE YPDA"/>
    <property type="match status" value="1"/>
</dbReference>
<evidence type="ECO:0000256" key="3">
    <source>
        <dbReference type="SAM" id="Phobius"/>
    </source>
</evidence>
<feature type="transmembrane region" description="Helical" evidence="3">
    <location>
        <begin position="56"/>
        <end position="77"/>
    </location>
</feature>